<reference evidence="1 2" key="1">
    <citation type="submission" date="2020-08" db="EMBL/GenBank/DDBJ databases">
        <title>Genomic Encyclopedia of Type Strains, Phase IV (KMG-IV): sequencing the most valuable type-strain genomes for metagenomic binning, comparative biology and taxonomic classification.</title>
        <authorList>
            <person name="Goeker M."/>
        </authorList>
    </citation>
    <scope>NUCLEOTIDE SEQUENCE [LARGE SCALE GENOMIC DNA]</scope>
    <source>
        <strain evidence="1 2">DSM 103725</strain>
    </source>
</reference>
<sequence length="82" mass="9516">MSRPVPYESKFIDPEQQRVLLILADQGWVEAGAFVFKKNGYELVFDTSHYVELYELRSGERVHEARILGADDIAEFLRQIDV</sequence>
<protein>
    <submittedName>
        <fullName evidence="1">Uncharacterized protein</fullName>
    </submittedName>
</protein>
<dbReference type="RefSeq" id="WP_184675606.1">
    <property type="nucleotide sequence ID" value="NZ_JACHGY010000001.1"/>
</dbReference>
<keyword evidence="2" id="KW-1185">Reference proteome</keyword>
<organism evidence="1 2">
    <name type="scientific">Algisphaera agarilytica</name>
    <dbReference type="NCBI Taxonomy" id="1385975"/>
    <lineage>
        <taxon>Bacteria</taxon>
        <taxon>Pseudomonadati</taxon>
        <taxon>Planctomycetota</taxon>
        <taxon>Phycisphaerae</taxon>
        <taxon>Phycisphaerales</taxon>
        <taxon>Phycisphaeraceae</taxon>
        <taxon>Algisphaera</taxon>
    </lineage>
</organism>
<dbReference type="AlphaFoldDB" id="A0A7X0H619"/>
<evidence type="ECO:0000313" key="2">
    <source>
        <dbReference type="Proteomes" id="UP000541810"/>
    </source>
</evidence>
<evidence type="ECO:0000313" key="1">
    <source>
        <dbReference type="EMBL" id="MBB6428454.1"/>
    </source>
</evidence>
<dbReference type="EMBL" id="JACHGY010000001">
    <property type="protein sequence ID" value="MBB6428454.1"/>
    <property type="molecule type" value="Genomic_DNA"/>
</dbReference>
<dbReference type="Proteomes" id="UP000541810">
    <property type="component" value="Unassembled WGS sequence"/>
</dbReference>
<name>A0A7X0H619_9BACT</name>
<gene>
    <name evidence="1" type="ORF">HNQ40_000260</name>
</gene>
<proteinExistence type="predicted"/>
<accession>A0A7X0H619</accession>
<comment type="caution">
    <text evidence="1">The sequence shown here is derived from an EMBL/GenBank/DDBJ whole genome shotgun (WGS) entry which is preliminary data.</text>
</comment>